<gene>
    <name evidence="2" type="ORF">BN1211_2851</name>
    <name evidence="3" type="ORF">CYBJADRAFT_166086</name>
</gene>
<dbReference type="EMBL" id="KV453926">
    <property type="protein sequence ID" value="ODV75338.1"/>
    <property type="molecule type" value="Genomic_DNA"/>
</dbReference>
<accession>A0A1E4S784</accession>
<name>A0A0H5C3K9_CYBJN</name>
<evidence type="ECO:0000313" key="4">
    <source>
        <dbReference type="Proteomes" id="UP000038830"/>
    </source>
</evidence>
<keyword evidence="5" id="KW-1185">Reference proteome</keyword>
<dbReference type="AlphaFoldDB" id="A0A0H5C3K9"/>
<protein>
    <submittedName>
        <fullName evidence="2">Uncharacterized protein</fullName>
    </submittedName>
</protein>
<reference evidence="2" key="1">
    <citation type="submission" date="2014-12" db="EMBL/GenBank/DDBJ databases">
        <authorList>
            <person name="Jaenicke S."/>
        </authorList>
    </citation>
    <scope>NUCLEOTIDE SEQUENCE [LARGE SCALE GENOMIC DNA]</scope>
    <source>
        <strain evidence="2">CBS1600</strain>
    </source>
</reference>
<dbReference type="Proteomes" id="UP000038830">
    <property type="component" value="Unassembled WGS sequence"/>
</dbReference>
<evidence type="ECO:0000313" key="3">
    <source>
        <dbReference type="EMBL" id="ODV75338.1"/>
    </source>
</evidence>
<keyword evidence="1" id="KW-0812">Transmembrane</keyword>
<evidence type="ECO:0000256" key="1">
    <source>
        <dbReference type="SAM" id="Phobius"/>
    </source>
</evidence>
<dbReference type="RefSeq" id="XP_020072377.1">
    <property type="nucleotide sequence ID" value="XM_020214347.1"/>
</dbReference>
<evidence type="ECO:0000313" key="2">
    <source>
        <dbReference type="EMBL" id="CEP22483.1"/>
    </source>
</evidence>
<accession>A0A0H5C3K9</accession>
<reference evidence="3 5" key="3">
    <citation type="journal article" date="2016" name="Proc. Natl. Acad. Sci. U.S.A.">
        <title>Comparative genomics of biotechnologically important yeasts.</title>
        <authorList>
            <person name="Riley R."/>
            <person name="Haridas S."/>
            <person name="Wolfe K.H."/>
            <person name="Lopes M.R."/>
            <person name="Hittinger C.T."/>
            <person name="Goeker M."/>
            <person name="Salamov A.A."/>
            <person name="Wisecaver J.H."/>
            <person name="Long T.M."/>
            <person name="Calvey C.H."/>
            <person name="Aerts A.L."/>
            <person name="Barry K.W."/>
            <person name="Choi C."/>
            <person name="Clum A."/>
            <person name="Coughlan A.Y."/>
            <person name="Deshpande S."/>
            <person name="Douglass A.P."/>
            <person name="Hanson S.J."/>
            <person name="Klenk H.-P."/>
            <person name="LaButti K.M."/>
            <person name="Lapidus A."/>
            <person name="Lindquist E.A."/>
            <person name="Lipzen A.M."/>
            <person name="Meier-Kolthoff J.P."/>
            <person name="Ohm R.A."/>
            <person name="Otillar R.P."/>
            <person name="Pangilinan J.L."/>
            <person name="Peng Y."/>
            <person name="Rokas A."/>
            <person name="Rosa C.A."/>
            <person name="Scheuner C."/>
            <person name="Sibirny A.A."/>
            <person name="Slot J.C."/>
            <person name="Stielow J.B."/>
            <person name="Sun H."/>
            <person name="Kurtzman C.P."/>
            <person name="Blackwell M."/>
            <person name="Grigoriev I.V."/>
            <person name="Jeffries T.W."/>
        </authorList>
    </citation>
    <scope>NUCLEOTIDE SEQUENCE [LARGE SCALE GENOMIC DNA]</scope>
    <source>
        <strain evidence="5">ATCC 18201 / CBS 1600 / BCRC 20928 / JCM 3617 / NBRC 0987 / NRRL Y-1542</strain>
        <strain evidence="3">NRRL Y-1542</strain>
    </source>
</reference>
<dbReference type="EMBL" id="CDQK01000003">
    <property type="protein sequence ID" value="CEP22483.1"/>
    <property type="molecule type" value="Genomic_DNA"/>
</dbReference>
<organism evidence="2 4">
    <name type="scientific">Cyberlindnera jadinii (strain ATCC 18201 / CBS 1600 / BCRC 20928 / JCM 3617 / NBRC 0987 / NRRL Y-1542)</name>
    <name type="common">Torula yeast</name>
    <name type="synonym">Candida utilis</name>
    <dbReference type="NCBI Taxonomy" id="983966"/>
    <lineage>
        <taxon>Eukaryota</taxon>
        <taxon>Fungi</taxon>
        <taxon>Dikarya</taxon>
        <taxon>Ascomycota</taxon>
        <taxon>Saccharomycotina</taxon>
        <taxon>Saccharomycetes</taxon>
        <taxon>Phaffomycetales</taxon>
        <taxon>Phaffomycetaceae</taxon>
        <taxon>Cyberlindnera</taxon>
    </lineage>
</organism>
<dbReference type="Proteomes" id="UP000094389">
    <property type="component" value="Unassembled WGS sequence"/>
</dbReference>
<proteinExistence type="predicted"/>
<keyword evidence="1" id="KW-1133">Transmembrane helix</keyword>
<feature type="transmembrane region" description="Helical" evidence="1">
    <location>
        <begin position="36"/>
        <end position="59"/>
    </location>
</feature>
<reference evidence="4" key="2">
    <citation type="journal article" date="2015" name="J. Biotechnol.">
        <title>The structure of the Cyberlindnera jadinii genome and its relation to Candida utilis analyzed by the occurrence of single nucleotide polymorphisms.</title>
        <authorList>
            <person name="Rupp O."/>
            <person name="Brinkrolf K."/>
            <person name="Buerth C."/>
            <person name="Kunigo M."/>
            <person name="Schneider J."/>
            <person name="Jaenicke S."/>
            <person name="Goesmann A."/>
            <person name="Puehler A."/>
            <person name="Jaeger K.-E."/>
            <person name="Ernst J.F."/>
        </authorList>
    </citation>
    <scope>NUCLEOTIDE SEQUENCE [LARGE SCALE GENOMIC DNA]</scope>
    <source>
        <strain evidence="4">ATCC 18201 / CBS 1600 / BCRC 20928 / JCM 3617 / NBRC 0987 / NRRL Y-1542</strain>
    </source>
</reference>
<keyword evidence="1" id="KW-0472">Membrane</keyword>
<dbReference type="OrthoDB" id="2555434at2759"/>
<sequence>MEHGEERQRAPSVFVTLGNGRQLDIRAHQRTYDGSYMRASIAVMIFGMSYSLSACSLLLSTVTDAAL</sequence>
<dbReference type="GeneID" id="30988743"/>
<evidence type="ECO:0000313" key="5">
    <source>
        <dbReference type="Proteomes" id="UP000094389"/>
    </source>
</evidence>